<dbReference type="PANTHER" id="PTHR13479">
    <property type="entry name" value="30S RIBOSOMAL PROTEIN S18"/>
    <property type="match status" value="1"/>
</dbReference>
<accession>A0A6G1GYQ3</accession>
<evidence type="ECO:0000313" key="5">
    <source>
        <dbReference type="EMBL" id="KAF1985858.1"/>
    </source>
</evidence>
<organism evidence="5 6">
    <name type="scientific">Aulographum hederae CBS 113979</name>
    <dbReference type="NCBI Taxonomy" id="1176131"/>
    <lineage>
        <taxon>Eukaryota</taxon>
        <taxon>Fungi</taxon>
        <taxon>Dikarya</taxon>
        <taxon>Ascomycota</taxon>
        <taxon>Pezizomycotina</taxon>
        <taxon>Dothideomycetes</taxon>
        <taxon>Pleosporomycetidae</taxon>
        <taxon>Aulographales</taxon>
        <taxon>Aulographaceae</taxon>
    </lineage>
</organism>
<dbReference type="AlphaFoldDB" id="A0A6G1GYQ3"/>
<dbReference type="OrthoDB" id="21463at2759"/>
<dbReference type="EMBL" id="ML977160">
    <property type="protein sequence ID" value="KAF1985858.1"/>
    <property type="molecule type" value="Genomic_DNA"/>
</dbReference>
<evidence type="ECO:0000313" key="6">
    <source>
        <dbReference type="Proteomes" id="UP000800041"/>
    </source>
</evidence>
<evidence type="ECO:0000256" key="1">
    <source>
        <dbReference type="ARBA" id="ARBA00005589"/>
    </source>
</evidence>
<dbReference type="GO" id="GO:0005763">
    <property type="term" value="C:mitochondrial small ribosomal subunit"/>
    <property type="evidence" value="ECO:0007669"/>
    <property type="project" value="TreeGrafter"/>
</dbReference>
<dbReference type="GO" id="GO:0003735">
    <property type="term" value="F:structural constituent of ribosome"/>
    <property type="evidence" value="ECO:0007669"/>
    <property type="project" value="InterPro"/>
</dbReference>
<dbReference type="FunFam" id="4.10.640.10:FF:000013">
    <property type="entry name" value="37S ribosomal protein S18"/>
    <property type="match status" value="1"/>
</dbReference>
<dbReference type="PANTHER" id="PTHR13479:SF40">
    <property type="entry name" value="SMALL RIBOSOMAL SUBUNIT PROTEIN BS18M"/>
    <property type="match status" value="1"/>
</dbReference>
<evidence type="ECO:0000256" key="2">
    <source>
        <dbReference type="ARBA" id="ARBA00022980"/>
    </source>
</evidence>
<evidence type="ECO:0000256" key="4">
    <source>
        <dbReference type="ARBA" id="ARBA00035264"/>
    </source>
</evidence>
<dbReference type="Gene3D" id="4.10.640.10">
    <property type="entry name" value="Ribosomal protein S18"/>
    <property type="match status" value="1"/>
</dbReference>
<protein>
    <recommendedName>
        <fullName evidence="4">Small ribosomal subunit protein bS18m</fullName>
    </recommendedName>
</protein>
<evidence type="ECO:0000256" key="3">
    <source>
        <dbReference type="ARBA" id="ARBA00023274"/>
    </source>
</evidence>
<reference evidence="5" key="1">
    <citation type="journal article" date="2020" name="Stud. Mycol.">
        <title>101 Dothideomycetes genomes: a test case for predicting lifestyles and emergence of pathogens.</title>
        <authorList>
            <person name="Haridas S."/>
            <person name="Albert R."/>
            <person name="Binder M."/>
            <person name="Bloem J."/>
            <person name="Labutti K."/>
            <person name="Salamov A."/>
            <person name="Andreopoulos B."/>
            <person name="Baker S."/>
            <person name="Barry K."/>
            <person name="Bills G."/>
            <person name="Bluhm B."/>
            <person name="Cannon C."/>
            <person name="Castanera R."/>
            <person name="Culley D."/>
            <person name="Daum C."/>
            <person name="Ezra D."/>
            <person name="Gonzalez J."/>
            <person name="Henrissat B."/>
            <person name="Kuo A."/>
            <person name="Liang C."/>
            <person name="Lipzen A."/>
            <person name="Lutzoni F."/>
            <person name="Magnuson J."/>
            <person name="Mondo S."/>
            <person name="Nolan M."/>
            <person name="Ohm R."/>
            <person name="Pangilinan J."/>
            <person name="Park H.-J."/>
            <person name="Ramirez L."/>
            <person name="Alfaro M."/>
            <person name="Sun H."/>
            <person name="Tritt A."/>
            <person name="Yoshinaga Y."/>
            <person name="Zwiers L.-H."/>
            <person name="Turgeon B."/>
            <person name="Goodwin S."/>
            <person name="Spatafora J."/>
            <person name="Crous P."/>
            <person name="Grigoriev I."/>
        </authorList>
    </citation>
    <scope>NUCLEOTIDE SEQUENCE</scope>
    <source>
        <strain evidence="5">CBS 113979</strain>
    </source>
</reference>
<dbReference type="GO" id="GO:0032543">
    <property type="term" value="P:mitochondrial translation"/>
    <property type="evidence" value="ECO:0007669"/>
    <property type="project" value="TreeGrafter"/>
</dbReference>
<name>A0A6G1GYQ3_9PEZI</name>
<dbReference type="InterPro" id="IPR001648">
    <property type="entry name" value="Ribosomal_bS18"/>
</dbReference>
<dbReference type="GO" id="GO:0070181">
    <property type="term" value="F:small ribosomal subunit rRNA binding"/>
    <property type="evidence" value="ECO:0007669"/>
    <property type="project" value="TreeGrafter"/>
</dbReference>
<gene>
    <name evidence="5" type="ORF">K402DRAFT_394459</name>
</gene>
<dbReference type="Pfam" id="PF01084">
    <property type="entry name" value="Ribosomal_S18"/>
    <property type="match status" value="1"/>
</dbReference>
<proteinExistence type="inferred from homology"/>
<keyword evidence="3" id="KW-0687">Ribonucleoprotein</keyword>
<comment type="similarity">
    <text evidence="1">Belongs to the bacterial ribosomal protein bS18 family.</text>
</comment>
<dbReference type="Proteomes" id="UP000800041">
    <property type="component" value="Unassembled WGS sequence"/>
</dbReference>
<dbReference type="InterPro" id="IPR036870">
    <property type="entry name" value="Ribosomal_bS18_sf"/>
</dbReference>
<dbReference type="SUPFAM" id="SSF46911">
    <property type="entry name" value="Ribosomal protein S18"/>
    <property type="match status" value="1"/>
</dbReference>
<keyword evidence="6" id="KW-1185">Reference proteome</keyword>
<keyword evidence="2 5" id="KW-0689">Ribosomal protein</keyword>
<sequence length="205" mass="23092">MACRAPLRINICASLPHTRAFTSSVRHQQDNAARDLLSTFKTHNHSSPATRPATRTASSLKPSLGNIGYLKKKMDPLGKEKSKRLAFNYSMQSLLARKWQHGDVFAPHDLSLAENQKWKKSKKSGKKDVFDLLGMNPLDLYKNFAIMSEFITETGKIKHPRDTGLRPVNQRRLAKAIRRAVGVGLMPSVHKHPHVLAAKLNRVRQ</sequence>